<proteinExistence type="predicted"/>
<evidence type="ECO:0000313" key="2">
    <source>
        <dbReference type="Proteomes" id="UP001181693"/>
    </source>
</evidence>
<accession>A0AAV2ZZJ0</accession>
<organism evidence="1 2">
    <name type="scientific">Pyxicephalus adspersus</name>
    <name type="common">African bullfrog</name>
    <dbReference type="NCBI Taxonomy" id="30357"/>
    <lineage>
        <taxon>Eukaryota</taxon>
        <taxon>Metazoa</taxon>
        <taxon>Chordata</taxon>
        <taxon>Craniata</taxon>
        <taxon>Vertebrata</taxon>
        <taxon>Euteleostomi</taxon>
        <taxon>Amphibia</taxon>
        <taxon>Batrachia</taxon>
        <taxon>Anura</taxon>
        <taxon>Neobatrachia</taxon>
        <taxon>Ranoidea</taxon>
        <taxon>Pyxicephalidae</taxon>
        <taxon>Pyxicephalinae</taxon>
        <taxon>Pyxicephalus</taxon>
    </lineage>
</organism>
<gene>
    <name evidence="1" type="ORF">GDO54_002374</name>
</gene>
<dbReference type="Proteomes" id="UP001181693">
    <property type="component" value="Unassembled WGS sequence"/>
</dbReference>
<reference evidence="1" key="1">
    <citation type="thesis" date="2020" institute="ProQuest LLC" country="789 East Eisenhower Parkway, Ann Arbor, MI, USA">
        <title>Comparative Genomics and Chromosome Evolution.</title>
        <authorList>
            <person name="Mudd A.B."/>
        </authorList>
    </citation>
    <scope>NUCLEOTIDE SEQUENCE</scope>
    <source>
        <strain evidence="1">1538</strain>
        <tissue evidence="1">Blood</tissue>
    </source>
</reference>
<evidence type="ECO:0000313" key="1">
    <source>
        <dbReference type="EMBL" id="DBA16845.1"/>
    </source>
</evidence>
<protein>
    <submittedName>
        <fullName evidence="1">Uncharacterized protein</fullName>
    </submittedName>
</protein>
<keyword evidence="2" id="KW-1185">Reference proteome</keyword>
<dbReference type="AlphaFoldDB" id="A0AAV2ZZJ0"/>
<dbReference type="EMBL" id="DYDO01000010">
    <property type="protein sequence ID" value="DBA16845.1"/>
    <property type="molecule type" value="Genomic_DNA"/>
</dbReference>
<comment type="caution">
    <text evidence="1">The sequence shown here is derived from an EMBL/GenBank/DDBJ whole genome shotgun (WGS) entry which is preliminary data.</text>
</comment>
<sequence>MAEILKETNCECSCTFRYDAHGLFQLYKQGVQLGFTVYTKYNIVEPSPKYNVNSQWDKICIGKKNPPNWDTGNSSVYYGAGKCKIGKLHYYNV</sequence>
<name>A0AAV2ZZJ0_PYXAD</name>